<comment type="caution">
    <text evidence="2">The sequence shown here is derived from an EMBL/GenBank/DDBJ whole genome shotgun (WGS) entry which is preliminary data.</text>
</comment>
<keyword evidence="3" id="KW-1185">Reference proteome</keyword>
<reference evidence="2" key="1">
    <citation type="journal article" date="2020" name="Stud. Mycol.">
        <title>101 Dothideomycetes genomes: a test case for predicting lifestyles and emergence of pathogens.</title>
        <authorList>
            <person name="Haridas S."/>
            <person name="Albert R."/>
            <person name="Binder M."/>
            <person name="Bloem J."/>
            <person name="Labutti K."/>
            <person name="Salamov A."/>
            <person name="Andreopoulos B."/>
            <person name="Baker S."/>
            <person name="Barry K."/>
            <person name="Bills G."/>
            <person name="Bluhm B."/>
            <person name="Cannon C."/>
            <person name="Castanera R."/>
            <person name="Culley D."/>
            <person name="Daum C."/>
            <person name="Ezra D."/>
            <person name="Gonzalez J."/>
            <person name="Henrissat B."/>
            <person name="Kuo A."/>
            <person name="Liang C."/>
            <person name="Lipzen A."/>
            <person name="Lutzoni F."/>
            <person name="Magnuson J."/>
            <person name="Mondo S."/>
            <person name="Nolan M."/>
            <person name="Ohm R."/>
            <person name="Pangilinan J."/>
            <person name="Park H.-J."/>
            <person name="Ramirez L."/>
            <person name="Alfaro M."/>
            <person name="Sun H."/>
            <person name="Tritt A."/>
            <person name="Yoshinaga Y."/>
            <person name="Zwiers L.-H."/>
            <person name="Turgeon B."/>
            <person name="Goodwin S."/>
            <person name="Spatafora J."/>
            <person name="Crous P."/>
            <person name="Grigoriev I."/>
        </authorList>
    </citation>
    <scope>NUCLEOTIDE SEQUENCE</scope>
    <source>
        <strain evidence="2">CBS 690.94</strain>
    </source>
</reference>
<dbReference type="AlphaFoldDB" id="A0A9P4P9Q3"/>
<feature type="compositionally biased region" description="Polar residues" evidence="1">
    <location>
        <begin position="68"/>
        <end position="84"/>
    </location>
</feature>
<organism evidence="2 3">
    <name type="scientific">Karstenula rhodostoma CBS 690.94</name>
    <dbReference type="NCBI Taxonomy" id="1392251"/>
    <lineage>
        <taxon>Eukaryota</taxon>
        <taxon>Fungi</taxon>
        <taxon>Dikarya</taxon>
        <taxon>Ascomycota</taxon>
        <taxon>Pezizomycotina</taxon>
        <taxon>Dothideomycetes</taxon>
        <taxon>Pleosporomycetidae</taxon>
        <taxon>Pleosporales</taxon>
        <taxon>Massarineae</taxon>
        <taxon>Didymosphaeriaceae</taxon>
        <taxon>Karstenula</taxon>
    </lineage>
</organism>
<accession>A0A9P4P9Q3</accession>
<feature type="region of interest" description="Disordered" evidence="1">
    <location>
        <begin position="48"/>
        <end position="131"/>
    </location>
</feature>
<name>A0A9P4P9Q3_9PLEO</name>
<feature type="compositionally biased region" description="Polar residues" evidence="1">
    <location>
        <begin position="106"/>
        <end position="119"/>
    </location>
</feature>
<proteinExistence type="predicted"/>
<gene>
    <name evidence="2" type="ORF">P171DRAFT_446915</name>
</gene>
<evidence type="ECO:0000256" key="1">
    <source>
        <dbReference type="SAM" id="MobiDB-lite"/>
    </source>
</evidence>
<evidence type="ECO:0000313" key="3">
    <source>
        <dbReference type="Proteomes" id="UP000799764"/>
    </source>
</evidence>
<dbReference type="EMBL" id="MU001506">
    <property type="protein sequence ID" value="KAF2440994.1"/>
    <property type="molecule type" value="Genomic_DNA"/>
</dbReference>
<protein>
    <submittedName>
        <fullName evidence="2">Uncharacterized protein</fullName>
    </submittedName>
</protein>
<dbReference type="Proteomes" id="UP000799764">
    <property type="component" value="Unassembled WGS sequence"/>
</dbReference>
<evidence type="ECO:0000313" key="2">
    <source>
        <dbReference type="EMBL" id="KAF2440994.1"/>
    </source>
</evidence>
<sequence>MHTRNIELLHGAQVVLGYFIPPHTTTNILPTSLAHPQVIPSYRTMEYTQPQLPSTPTPSTPTFTVSSAHPSNLKSTQDISSSGRGYSDAGLNRKRKNSDEHEESESQYPEQKRNISFTRADSPRPATRRRLEDYTTEAERFRVCLAACVSRLEFAQEASRMQRVREWVCEQRRLREGSSVVRRGDIREFPIEID</sequence>